<dbReference type="Proteomes" id="UP000813461">
    <property type="component" value="Unassembled WGS sequence"/>
</dbReference>
<name>A0A8K0W2A5_9PLEO</name>
<reference evidence="1" key="1">
    <citation type="journal article" date="2021" name="Nat. Commun.">
        <title>Genetic determinants of endophytism in the Arabidopsis root mycobiome.</title>
        <authorList>
            <person name="Mesny F."/>
            <person name="Miyauchi S."/>
            <person name="Thiergart T."/>
            <person name="Pickel B."/>
            <person name="Atanasova L."/>
            <person name="Karlsson M."/>
            <person name="Huettel B."/>
            <person name="Barry K.W."/>
            <person name="Haridas S."/>
            <person name="Chen C."/>
            <person name="Bauer D."/>
            <person name="Andreopoulos W."/>
            <person name="Pangilinan J."/>
            <person name="LaButti K."/>
            <person name="Riley R."/>
            <person name="Lipzen A."/>
            <person name="Clum A."/>
            <person name="Drula E."/>
            <person name="Henrissat B."/>
            <person name="Kohler A."/>
            <person name="Grigoriev I.V."/>
            <person name="Martin F.M."/>
            <person name="Hacquard S."/>
        </authorList>
    </citation>
    <scope>NUCLEOTIDE SEQUENCE</scope>
    <source>
        <strain evidence="1">MPI-SDFR-AT-0120</strain>
    </source>
</reference>
<evidence type="ECO:0000313" key="2">
    <source>
        <dbReference type="Proteomes" id="UP000813461"/>
    </source>
</evidence>
<keyword evidence="2" id="KW-1185">Reference proteome</keyword>
<sequence length="122" mass="13865">MTQVESNCYYVDFKGSRKTRLCNVADSVLVAFPFKKSTDVPRTLFIATVQSSVVGEVGGTYKCSDEMKSRITEAFNTLSYQQRFANFVGGWKDHVGLRVNCVEHECMVPKDDKWKKCADEFN</sequence>
<dbReference type="OrthoDB" id="3722602at2759"/>
<comment type="caution">
    <text evidence="1">The sequence shown here is derived from an EMBL/GenBank/DDBJ whole genome shotgun (WGS) entry which is preliminary data.</text>
</comment>
<accession>A0A8K0W2A5</accession>
<dbReference type="EMBL" id="JAGMVJ010000003">
    <property type="protein sequence ID" value="KAH7092312.1"/>
    <property type="molecule type" value="Genomic_DNA"/>
</dbReference>
<dbReference type="AlphaFoldDB" id="A0A8K0W2A5"/>
<proteinExistence type="predicted"/>
<evidence type="ECO:0000313" key="1">
    <source>
        <dbReference type="EMBL" id="KAH7092312.1"/>
    </source>
</evidence>
<protein>
    <submittedName>
        <fullName evidence="1">Uncharacterized protein</fullName>
    </submittedName>
</protein>
<organism evidence="1 2">
    <name type="scientific">Paraphoma chrysanthemicola</name>
    <dbReference type="NCBI Taxonomy" id="798071"/>
    <lineage>
        <taxon>Eukaryota</taxon>
        <taxon>Fungi</taxon>
        <taxon>Dikarya</taxon>
        <taxon>Ascomycota</taxon>
        <taxon>Pezizomycotina</taxon>
        <taxon>Dothideomycetes</taxon>
        <taxon>Pleosporomycetidae</taxon>
        <taxon>Pleosporales</taxon>
        <taxon>Pleosporineae</taxon>
        <taxon>Phaeosphaeriaceae</taxon>
        <taxon>Paraphoma</taxon>
    </lineage>
</organism>
<gene>
    <name evidence="1" type="ORF">FB567DRAFT_516992</name>
</gene>